<dbReference type="GO" id="GO:0005524">
    <property type="term" value="F:ATP binding"/>
    <property type="evidence" value="ECO:0007669"/>
    <property type="project" value="InterPro"/>
</dbReference>
<dbReference type="AlphaFoldDB" id="A0A3P7IUU1"/>
<dbReference type="SUPFAM" id="SSF56112">
    <property type="entry name" value="Protein kinase-like (PK-like)"/>
    <property type="match status" value="1"/>
</dbReference>
<evidence type="ECO:0000259" key="1">
    <source>
        <dbReference type="PROSITE" id="PS50011"/>
    </source>
</evidence>
<keyword evidence="3" id="KW-1185">Reference proteome</keyword>
<sequence length="62" mass="7156">MYSNFHQSGLCHRNLVALIGVVLDDTNIYMVTEYMANGNLVDLLRSRGRHQLDKMQLIQFAM</sequence>
<feature type="domain" description="Protein kinase" evidence="1">
    <location>
        <begin position="1"/>
        <end position="62"/>
    </location>
</feature>
<reference evidence="2 3" key="1">
    <citation type="submission" date="2018-11" db="EMBL/GenBank/DDBJ databases">
        <authorList>
            <consortium name="Pathogen Informatics"/>
        </authorList>
    </citation>
    <scope>NUCLEOTIDE SEQUENCE [LARGE SCALE GENOMIC DNA]</scope>
</reference>
<dbReference type="EMBL" id="UYYB01018092">
    <property type="protein sequence ID" value="VDM70909.1"/>
    <property type="molecule type" value="Genomic_DNA"/>
</dbReference>
<name>A0A3P7IUU1_STRVU</name>
<dbReference type="InterPro" id="IPR000719">
    <property type="entry name" value="Prot_kinase_dom"/>
</dbReference>
<gene>
    <name evidence="2" type="ORF">SVUK_LOCUS5907</name>
</gene>
<dbReference type="Pfam" id="PF07714">
    <property type="entry name" value="PK_Tyr_Ser-Thr"/>
    <property type="match status" value="1"/>
</dbReference>
<dbReference type="GO" id="GO:0004672">
    <property type="term" value="F:protein kinase activity"/>
    <property type="evidence" value="ECO:0007669"/>
    <property type="project" value="InterPro"/>
</dbReference>
<dbReference type="Gene3D" id="1.10.510.10">
    <property type="entry name" value="Transferase(Phosphotransferase) domain 1"/>
    <property type="match status" value="1"/>
</dbReference>
<evidence type="ECO:0000313" key="2">
    <source>
        <dbReference type="EMBL" id="VDM70909.1"/>
    </source>
</evidence>
<evidence type="ECO:0000313" key="3">
    <source>
        <dbReference type="Proteomes" id="UP000270094"/>
    </source>
</evidence>
<dbReference type="Proteomes" id="UP000270094">
    <property type="component" value="Unassembled WGS sequence"/>
</dbReference>
<protein>
    <recommendedName>
        <fullName evidence="1">Protein kinase domain-containing protein</fullName>
    </recommendedName>
</protein>
<dbReference type="InterPro" id="IPR011009">
    <property type="entry name" value="Kinase-like_dom_sf"/>
</dbReference>
<dbReference type="OrthoDB" id="346907at2759"/>
<dbReference type="InterPro" id="IPR001245">
    <property type="entry name" value="Ser-Thr/Tyr_kinase_cat_dom"/>
</dbReference>
<proteinExistence type="predicted"/>
<dbReference type="PROSITE" id="PS50011">
    <property type="entry name" value="PROTEIN_KINASE_DOM"/>
    <property type="match status" value="1"/>
</dbReference>
<organism evidence="2 3">
    <name type="scientific">Strongylus vulgaris</name>
    <name type="common">Blood worm</name>
    <dbReference type="NCBI Taxonomy" id="40348"/>
    <lineage>
        <taxon>Eukaryota</taxon>
        <taxon>Metazoa</taxon>
        <taxon>Ecdysozoa</taxon>
        <taxon>Nematoda</taxon>
        <taxon>Chromadorea</taxon>
        <taxon>Rhabditida</taxon>
        <taxon>Rhabditina</taxon>
        <taxon>Rhabditomorpha</taxon>
        <taxon>Strongyloidea</taxon>
        <taxon>Strongylidae</taxon>
        <taxon>Strongylus</taxon>
    </lineage>
</organism>
<accession>A0A3P7IUU1</accession>